<keyword evidence="4" id="KW-0808">Transferase</keyword>
<dbReference type="EMBL" id="JAAIWM010000004">
    <property type="protein sequence ID" value="NEY72524.1"/>
    <property type="molecule type" value="Genomic_DNA"/>
</dbReference>
<dbReference type="AlphaFoldDB" id="A0A6M0Q866"/>
<dbReference type="CDD" id="cd06661">
    <property type="entry name" value="GGCT_like"/>
    <property type="match status" value="2"/>
</dbReference>
<organism evidence="4 5">
    <name type="scientific">Bacillus mesophilus</name>
    <dbReference type="NCBI Taxonomy" id="1808955"/>
    <lineage>
        <taxon>Bacteria</taxon>
        <taxon>Bacillati</taxon>
        <taxon>Bacillota</taxon>
        <taxon>Bacilli</taxon>
        <taxon>Bacillales</taxon>
        <taxon>Bacillaceae</taxon>
        <taxon>Bacillus</taxon>
    </lineage>
</organism>
<feature type="active site" description="Proton acceptor" evidence="2">
    <location>
        <position position="213"/>
    </location>
</feature>
<proteinExistence type="predicted"/>
<gene>
    <name evidence="4" type="ORF">G4D63_12375</name>
</gene>
<sequence length="286" mass="32928">MIHTHYVFVYGTLRKGESNHHLLEKAELVAEQCWTYAEMFDTKYGYPAISQSNNSFIYGELYAVTDEELKHLDVLEGYEEGDVDNLYNRITQIIHTDTRSLDAFVYIANNSGLLQTPIASGDWKLYRTLSQDDQILYFAYGSCMDDHRFNEHRVQHYFEKVIGRGILKGYTLRFTKHSSDGGRADLVEDGGVVEGKLYEIPVEAVTDYLFDREGVSYQTYRPTFITVEVNGREVSNVLTFVVIEKKEELAPPKHYEDEIFRGAKGFLSDEYVESIVTSIRKLNCLT</sequence>
<accession>A0A6M0Q866</accession>
<dbReference type="GO" id="GO:0016740">
    <property type="term" value="F:transferase activity"/>
    <property type="evidence" value="ECO:0007669"/>
    <property type="project" value="UniProtKB-KW"/>
</dbReference>
<feature type="domain" description="Gamma-glutamylcyclotransferase AIG2-like" evidence="3">
    <location>
        <begin position="7"/>
        <end position="124"/>
    </location>
</feature>
<dbReference type="PANTHER" id="PTHR12935:SF0">
    <property type="entry name" value="GAMMA-GLUTAMYLCYCLOTRANSFERASE"/>
    <property type="match status" value="1"/>
</dbReference>
<evidence type="ECO:0000313" key="5">
    <source>
        <dbReference type="Proteomes" id="UP000481043"/>
    </source>
</evidence>
<evidence type="ECO:0000256" key="2">
    <source>
        <dbReference type="PIRSR" id="PIRSR617939-1"/>
    </source>
</evidence>
<dbReference type="Pfam" id="PF06094">
    <property type="entry name" value="GGACT"/>
    <property type="match status" value="1"/>
</dbReference>
<reference evidence="4 5" key="1">
    <citation type="submission" date="2020-02" db="EMBL/GenBank/DDBJ databases">
        <title>Bacillus aquiflavi sp. nov., isolated from yellow water of strong flavor Chinese baijiu in Yibin region of China.</title>
        <authorList>
            <person name="Xie J."/>
        </authorList>
    </citation>
    <scope>NUCLEOTIDE SEQUENCE [LARGE SCALE GENOMIC DNA]</scope>
    <source>
        <strain evidence="4 5">SA4</strain>
    </source>
</reference>
<protein>
    <submittedName>
        <fullName evidence="4">Gamma-glutamylcyclotransferase</fullName>
    </submittedName>
</protein>
<dbReference type="Gene3D" id="3.10.490.10">
    <property type="entry name" value="Gamma-glutamyl cyclotransferase-like"/>
    <property type="match status" value="2"/>
</dbReference>
<dbReference type="InterPro" id="IPR017939">
    <property type="entry name" value="G-Glutamylcylcotransferase"/>
</dbReference>
<evidence type="ECO:0000259" key="3">
    <source>
        <dbReference type="Pfam" id="PF06094"/>
    </source>
</evidence>
<dbReference type="GO" id="GO:0003839">
    <property type="term" value="F:gamma-glutamylcyclotransferase activity"/>
    <property type="evidence" value="ECO:0007669"/>
    <property type="project" value="InterPro"/>
</dbReference>
<evidence type="ECO:0000313" key="4">
    <source>
        <dbReference type="EMBL" id="NEY72524.1"/>
    </source>
</evidence>
<dbReference type="InterPro" id="IPR009288">
    <property type="entry name" value="AIG2-like_dom"/>
</dbReference>
<dbReference type="RefSeq" id="WP_163179993.1">
    <property type="nucleotide sequence ID" value="NZ_JAAIWM010000004.1"/>
</dbReference>
<dbReference type="InterPro" id="IPR036568">
    <property type="entry name" value="GGCT-like_sf"/>
</dbReference>
<name>A0A6M0Q866_9BACI</name>
<keyword evidence="5" id="KW-1185">Reference proteome</keyword>
<comment type="caution">
    <text evidence="4">The sequence shown here is derived from an EMBL/GenBank/DDBJ whole genome shotgun (WGS) entry which is preliminary data.</text>
</comment>
<dbReference type="Pfam" id="PF13772">
    <property type="entry name" value="AIG2_2"/>
    <property type="match status" value="1"/>
</dbReference>
<keyword evidence="1" id="KW-0456">Lyase</keyword>
<dbReference type="Proteomes" id="UP000481043">
    <property type="component" value="Unassembled WGS sequence"/>
</dbReference>
<evidence type="ECO:0000256" key="1">
    <source>
        <dbReference type="ARBA" id="ARBA00023239"/>
    </source>
</evidence>
<dbReference type="PANTHER" id="PTHR12935">
    <property type="entry name" value="GAMMA-GLUTAMYLCYCLOTRANSFERASE"/>
    <property type="match status" value="1"/>
</dbReference>
<dbReference type="InterPro" id="IPR013024">
    <property type="entry name" value="GGCT-like"/>
</dbReference>
<dbReference type="SUPFAM" id="SSF110857">
    <property type="entry name" value="Gamma-glutamyl cyclotransferase-like"/>
    <property type="match status" value="2"/>
</dbReference>